<organism evidence="2 3">
    <name type="scientific">Actinokineospora soli</name>
    <dbReference type="NCBI Taxonomy" id="1048753"/>
    <lineage>
        <taxon>Bacteria</taxon>
        <taxon>Bacillati</taxon>
        <taxon>Actinomycetota</taxon>
        <taxon>Actinomycetes</taxon>
        <taxon>Pseudonocardiales</taxon>
        <taxon>Pseudonocardiaceae</taxon>
        <taxon>Actinokineospora</taxon>
    </lineage>
</organism>
<evidence type="ECO:0000256" key="1">
    <source>
        <dbReference type="SAM" id="MobiDB-lite"/>
    </source>
</evidence>
<name>A0ABW2TUM2_9PSEU</name>
<gene>
    <name evidence="2" type="ORF">ACFQV2_27750</name>
</gene>
<dbReference type="EMBL" id="JBHTEY010000004">
    <property type="protein sequence ID" value="MFC7616690.1"/>
    <property type="molecule type" value="Genomic_DNA"/>
</dbReference>
<evidence type="ECO:0000313" key="3">
    <source>
        <dbReference type="Proteomes" id="UP001596512"/>
    </source>
</evidence>
<reference evidence="3" key="1">
    <citation type="journal article" date="2019" name="Int. J. Syst. Evol. Microbiol.">
        <title>The Global Catalogue of Microorganisms (GCM) 10K type strain sequencing project: providing services to taxonomists for standard genome sequencing and annotation.</title>
        <authorList>
            <consortium name="The Broad Institute Genomics Platform"/>
            <consortium name="The Broad Institute Genome Sequencing Center for Infectious Disease"/>
            <person name="Wu L."/>
            <person name="Ma J."/>
        </authorList>
    </citation>
    <scope>NUCLEOTIDE SEQUENCE [LARGE SCALE GENOMIC DNA]</scope>
    <source>
        <strain evidence="3">JCM 17695</strain>
    </source>
</reference>
<accession>A0ABW2TUM2</accession>
<sequence>MEVDLADARRHGGVRDPEGAGGLGEPVPGACGDPRARVADAAHHHARAQLADRGEAGVAVGARDVHLAVEAEHDAHLDLSDVDSRARHRSPWQPIPEPDHEPNV</sequence>
<evidence type="ECO:0000313" key="2">
    <source>
        <dbReference type="EMBL" id="MFC7616690.1"/>
    </source>
</evidence>
<feature type="compositionally biased region" description="Basic and acidic residues" evidence="1">
    <location>
        <begin position="1"/>
        <end position="18"/>
    </location>
</feature>
<feature type="region of interest" description="Disordered" evidence="1">
    <location>
        <begin position="75"/>
        <end position="104"/>
    </location>
</feature>
<protein>
    <submittedName>
        <fullName evidence="2">Uncharacterized protein</fullName>
    </submittedName>
</protein>
<dbReference type="Proteomes" id="UP001596512">
    <property type="component" value="Unassembled WGS sequence"/>
</dbReference>
<feature type="region of interest" description="Disordered" evidence="1">
    <location>
        <begin position="1"/>
        <end position="54"/>
    </location>
</feature>
<feature type="compositionally biased region" description="Basic and acidic residues" evidence="1">
    <location>
        <begin position="34"/>
        <end position="43"/>
    </location>
</feature>
<proteinExistence type="predicted"/>
<feature type="compositionally biased region" description="Basic and acidic residues" evidence="1">
    <location>
        <begin position="75"/>
        <end position="85"/>
    </location>
</feature>
<keyword evidence="3" id="KW-1185">Reference proteome</keyword>
<comment type="caution">
    <text evidence="2">The sequence shown here is derived from an EMBL/GenBank/DDBJ whole genome shotgun (WGS) entry which is preliminary data.</text>
</comment>